<reference evidence="2 3" key="3">
    <citation type="journal article" date="2017" name="G3 (Bethesda)">
        <title>Comparative analysis highlights variable genome content of wheat rusts and divergence of the mating loci.</title>
        <authorList>
            <person name="Cuomo C.A."/>
            <person name="Bakkeren G."/>
            <person name="Khalil H.B."/>
            <person name="Panwar V."/>
            <person name="Joly D."/>
            <person name="Linning R."/>
            <person name="Sakthikumar S."/>
            <person name="Song X."/>
            <person name="Adiconis X."/>
            <person name="Fan L."/>
            <person name="Goldberg J.M."/>
            <person name="Levin J.Z."/>
            <person name="Young S."/>
            <person name="Zeng Q."/>
            <person name="Anikster Y."/>
            <person name="Bruce M."/>
            <person name="Wang M."/>
            <person name="Yin C."/>
            <person name="McCallum B."/>
            <person name="Szabo L.J."/>
            <person name="Hulbert S."/>
            <person name="Chen X."/>
            <person name="Fellers J.P."/>
        </authorList>
    </citation>
    <scope>NUCLEOTIDE SEQUENCE</scope>
    <source>
        <strain evidence="2">isolate 1-1 / race 1 (BBBD)</strain>
        <strain evidence="3">Isolate 1-1 / race 1 (BBBD)</strain>
    </source>
</reference>
<name>A0A180GRZ5_PUCT1</name>
<dbReference type="AlphaFoldDB" id="A0A180GRZ5"/>
<reference evidence="1" key="2">
    <citation type="submission" date="2016-05" db="EMBL/GenBank/DDBJ databases">
        <title>Comparative analysis highlights variable genome content of wheat rusts and divergence of the mating loci.</title>
        <authorList>
            <person name="Cuomo C.A."/>
            <person name="Bakkeren G."/>
            <person name="Szabo L."/>
            <person name="Khalil H."/>
            <person name="Joly D."/>
            <person name="Goldberg J."/>
            <person name="Young S."/>
            <person name="Zeng Q."/>
            <person name="Fellers J."/>
        </authorList>
    </citation>
    <scope>NUCLEOTIDE SEQUENCE [LARGE SCALE GENOMIC DNA]</scope>
    <source>
        <strain evidence="1">1-1 BBBD Race 1</strain>
    </source>
</reference>
<reference evidence="1" key="1">
    <citation type="submission" date="2009-11" db="EMBL/GenBank/DDBJ databases">
        <authorList>
            <consortium name="The Broad Institute Genome Sequencing Platform"/>
            <person name="Ward D."/>
            <person name="Feldgarden M."/>
            <person name="Earl A."/>
            <person name="Young S.K."/>
            <person name="Zeng Q."/>
            <person name="Koehrsen M."/>
            <person name="Alvarado L."/>
            <person name="Berlin A."/>
            <person name="Bochicchio J."/>
            <person name="Borenstein D."/>
            <person name="Chapman S.B."/>
            <person name="Chen Z."/>
            <person name="Engels R."/>
            <person name="Freedman E."/>
            <person name="Gellesch M."/>
            <person name="Goldberg J."/>
            <person name="Griggs A."/>
            <person name="Gujja S."/>
            <person name="Heilman E."/>
            <person name="Heiman D."/>
            <person name="Hepburn T."/>
            <person name="Howarth C."/>
            <person name="Jen D."/>
            <person name="Larson L."/>
            <person name="Lewis B."/>
            <person name="Mehta T."/>
            <person name="Park D."/>
            <person name="Pearson M."/>
            <person name="Roberts A."/>
            <person name="Saif S."/>
            <person name="Shea T."/>
            <person name="Shenoy N."/>
            <person name="Sisk P."/>
            <person name="Stolte C."/>
            <person name="Sykes S."/>
            <person name="Thomson T."/>
            <person name="Walk T."/>
            <person name="White J."/>
            <person name="Yandava C."/>
            <person name="Izard J."/>
            <person name="Baranova O.V."/>
            <person name="Blanton J.M."/>
            <person name="Tanner A.C."/>
            <person name="Dewhirst F.E."/>
            <person name="Haas B."/>
            <person name="Nusbaum C."/>
            <person name="Birren B."/>
        </authorList>
    </citation>
    <scope>NUCLEOTIDE SEQUENCE [LARGE SCALE GENOMIC DNA]</scope>
    <source>
        <strain evidence="1">1-1 BBBD Race 1</strain>
    </source>
</reference>
<dbReference type="PANTHER" id="PTHR47501:SF5">
    <property type="entry name" value="HAT C-TERMINAL DIMERISATION DOMAIN-CONTAINING PROTEIN"/>
    <property type="match status" value="1"/>
</dbReference>
<evidence type="ECO:0000313" key="1">
    <source>
        <dbReference type="EMBL" id="OAV95294.1"/>
    </source>
</evidence>
<proteinExistence type="predicted"/>
<evidence type="ECO:0000313" key="2">
    <source>
        <dbReference type="EnsemblFungi" id="PTTG_26706-t43_1-p1"/>
    </source>
</evidence>
<keyword evidence="3" id="KW-1185">Reference proteome</keyword>
<dbReference type="EMBL" id="ADAS02000030">
    <property type="protein sequence ID" value="OAV95294.1"/>
    <property type="molecule type" value="Genomic_DNA"/>
</dbReference>
<dbReference type="VEuPathDB" id="FungiDB:PTTG_26706"/>
<sequence length="172" mass="19965">MTAKDIEKFDETHHHEAMTNYLQHGKFDLKVFNQLLVFWLIRYSLPWNRIEDYLLSVAFKYVQRGIHLYSRTWAATEAHRLYMNLQKNVVSVLTSLSSKITLIHDIWTTKGNHHAFLGISVAYISENWTFQILHLGLKYIASSHKGKLLAIPFANIISKLHLEEKISASGLD</sequence>
<protein>
    <submittedName>
        <fullName evidence="1 2">Uncharacterized protein</fullName>
    </submittedName>
</protein>
<gene>
    <name evidence="1" type="ORF">PTTG_26706</name>
</gene>
<evidence type="ECO:0000313" key="3">
    <source>
        <dbReference type="Proteomes" id="UP000005240"/>
    </source>
</evidence>
<reference evidence="2" key="4">
    <citation type="submission" date="2025-05" db="UniProtKB">
        <authorList>
            <consortium name="EnsemblFungi"/>
        </authorList>
    </citation>
    <scope>IDENTIFICATION</scope>
    <source>
        <strain evidence="2">isolate 1-1 / race 1 (BBBD)</strain>
    </source>
</reference>
<accession>A0A180GRZ5</accession>
<dbReference type="STRING" id="630390.A0A180GRZ5"/>
<dbReference type="Proteomes" id="UP000005240">
    <property type="component" value="Unassembled WGS sequence"/>
</dbReference>
<dbReference type="EnsemblFungi" id="PTTG_26706-t43_1">
    <property type="protein sequence ID" value="PTTG_26706-t43_1-p1"/>
    <property type="gene ID" value="PTTG_26706"/>
</dbReference>
<organism evidence="1">
    <name type="scientific">Puccinia triticina (isolate 1-1 / race 1 (BBBD))</name>
    <name type="common">Brown leaf rust fungus</name>
    <dbReference type="NCBI Taxonomy" id="630390"/>
    <lineage>
        <taxon>Eukaryota</taxon>
        <taxon>Fungi</taxon>
        <taxon>Dikarya</taxon>
        <taxon>Basidiomycota</taxon>
        <taxon>Pucciniomycotina</taxon>
        <taxon>Pucciniomycetes</taxon>
        <taxon>Pucciniales</taxon>
        <taxon>Pucciniaceae</taxon>
        <taxon>Puccinia</taxon>
    </lineage>
</organism>
<dbReference type="PANTHER" id="PTHR47501">
    <property type="entry name" value="TRANSPOSASE-RELATED"/>
    <property type="match status" value="1"/>
</dbReference>
<dbReference type="OrthoDB" id="2504535at2759"/>